<dbReference type="AlphaFoldDB" id="A0A2M6P0B0"/>
<dbReference type="GO" id="GO:0016787">
    <property type="term" value="F:hydrolase activity"/>
    <property type="evidence" value="ECO:0007669"/>
    <property type="project" value="InterPro"/>
</dbReference>
<feature type="domain" description="Helicase/UvrB N-terminal" evidence="1">
    <location>
        <begin position="3"/>
        <end position="190"/>
    </location>
</feature>
<name>A0A2M6P0B0_9BACT</name>
<dbReference type="Gene3D" id="3.40.50.300">
    <property type="entry name" value="P-loop containing nucleotide triphosphate hydrolases"/>
    <property type="match status" value="2"/>
</dbReference>
<keyword evidence="2" id="KW-0255">Endonuclease</keyword>
<dbReference type="GO" id="GO:0004519">
    <property type="term" value="F:endonuclease activity"/>
    <property type="evidence" value="ECO:0007669"/>
    <property type="project" value="UniProtKB-KW"/>
</dbReference>
<dbReference type="Pfam" id="PF04851">
    <property type="entry name" value="ResIII"/>
    <property type="match status" value="1"/>
</dbReference>
<dbReference type="EMBL" id="PFBW01000205">
    <property type="protein sequence ID" value="PIR76989.1"/>
    <property type="molecule type" value="Genomic_DNA"/>
</dbReference>
<evidence type="ECO:0000313" key="3">
    <source>
        <dbReference type="Proteomes" id="UP000228528"/>
    </source>
</evidence>
<dbReference type="InterPro" id="IPR006935">
    <property type="entry name" value="Helicase/UvrB_N"/>
</dbReference>
<sequence>MFPLKPFQEIAIAKLKDQFLDLWKSQNNQLPLVFKSPTGSGKTVMLAQFLRDIIADPRFIGNDIAFLWMSKGPNLVEQSKNKLFEYYGGASELELLDINDLNRKVMTRNSVFFINWEKLKGQSKEVLKIRKDNEQDISFDGMIESTHEENRKIVVIIDEEHLGADTEKALELIDGLIKPKIIIRASATPKYEPTLSDLEDKIAGFVRVKREDVVREGLIKEKIIFQTEEDLNQKQFKGMDQDEILLELAYQKRAELLSYYQALGIEINPLVLIQLPNDDKATNETSNINKQEIVVSYLKKKGISENDIAIWLSEDKVNLEDVERNNSSISFLLFKQAVATGWDCPRAGVLVMFREIKNPTFAIQTVGRILRMPHGTHFGKPELNLGYLYTNYKRNEVISEYDKNKSENKPAIYGSYRKEDIEPIQIESIFMSRTDYNDLGDSFQSTFKKIANKAFSLKENDSEAKKKLSAKGLELKPQVTNGIIVGVEIDDYDNFTKELLAEGDSRDQDMSQHDIERLYNLVCFNIISKQTDEDKKFAPERSWGKLKTALNVWLLPMLGDDRTQAYKVILNDLLREGGVLRPIIGEALFSYRPIRDQEVNKKSVRSKRTEIIEVPRASLFFTDNYEEMKVKKSALEPFYISKEVVDNEKGFIKFLEEKENKVEWWYKNGDSGSEFFSISYYNPDENKEKLFYPDWIIKTKNKIWIVDTKAGFTAESNDTKYKAEALQEWLKNRKGFVGGIVVKDENGWKINSNKEYSYTHAMKGWQSLIIV</sequence>
<dbReference type="InterPro" id="IPR027417">
    <property type="entry name" value="P-loop_NTPase"/>
</dbReference>
<dbReference type="CDD" id="cd18785">
    <property type="entry name" value="SF2_C"/>
    <property type="match status" value="1"/>
</dbReference>
<dbReference type="GO" id="GO:0005524">
    <property type="term" value="F:ATP binding"/>
    <property type="evidence" value="ECO:0007669"/>
    <property type="project" value="InterPro"/>
</dbReference>
<gene>
    <name evidence="2" type="ORF">COU30_04885</name>
</gene>
<evidence type="ECO:0000259" key="1">
    <source>
        <dbReference type="Pfam" id="PF04851"/>
    </source>
</evidence>
<reference evidence="3" key="1">
    <citation type="submission" date="2017-09" db="EMBL/GenBank/DDBJ databases">
        <title>Depth-based differentiation of microbial function through sediment-hosted aquifers and enrichment of novel symbionts in the deep terrestrial subsurface.</title>
        <authorList>
            <person name="Probst A.J."/>
            <person name="Ladd B."/>
            <person name="Jarett J.K."/>
            <person name="Geller-Mcgrath D.E."/>
            <person name="Sieber C.M.K."/>
            <person name="Emerson J.B."/>
            <person name="Anantharaman K."/>
            <person name="Thomas B.C."/>
            <person name="Malmstrom R."/>
            <person name="Stieglmeier M."/>
            <person name="Klingl A."/>
            <person name="Woyke T."/>
            <person name="Ryan C.M."/>
            <person name="Banfield J.F."/>
        </authorList>
    </citation>
    <scope>NUCLEOTIDE SEQUENCE [LARGE SCALE GENOMIC DNA]</scope>
</reference>
<organism evidence="2 3">
    <name type="scientific">Candidatus Magasanikbacteria bacterium CG10_big_fil_rev_8_21_14_0_10_38_6</name>
    <dbReference type="NCBI Taxonomy" id="1974647"/>
    <lineage>
        <taxon>Bacteria</taxon>
        <taxon>Candidatus Magasanikiibacteriota</taxon>
    </lineage>
</organism>
<dbReference type="SUPFAM" id="SSF52540">
    <property type="entry name" value="P-loop containing nucleoside triphosphate hydrolases"/>
    <property type="match status" value="2"/>
</dbReference>
<keyword evidence="2" id="KW-0378">Hydrolase</keyword>
<proteinExistence type="predicted"/>
<accession>A0A2M6P0B0</accession>
<protein>
    <submittedName>
        <fullName evidence="2">Restriction endonuclease subunit R</fullName>
    </submittedName>
</protein>
<evidence type="ECO:0000313" key="2">
    <source>
        <dbReference type="EMBL" id="PIR76989.1"/>
    </source>
</evidence>
<comment type="caution">
    <text evidence="2">The sequence shown here is derived from an EMBL/GenBank/DDBJ whole genome shotgun (WGS) entry which is preliminary data.</text>
</comment>
<dbReference type="Proteomes" id="UP000228528">
    <property type="component" value="Unassembled WGS sequence"/>
</dbReference>
<keyword evidence="2" id="KW-0540">Nuclease</keyword>
<dbReference type="GO" id="GO:0003677">
    <property type="term" value="F:DNA binding"/>
    <property type="evidence" value="ECO:0007669"/>
    <property type="project" value="InterPro"/>
</dbReference>